<name>A0AAD7WFW0_9TELE</name>
<dbReference type="EMBL" id="JAINUG010000126">
    <property type="protein sequence ID" value="KAJ8394469.1"/>
    <property type="molecule type" value="Genomic_DNA"/>
</dbReference>
<accession>A0AAD7WFW0</accession>
<comment type="caution">
    <text evidence="1">The sequence shown here is derived from an EMBL/GenBank/DDBJ whole genome shotgun (WGS) entry which is preliminary data.</text>
</comment>
<protein>
    <submittedName>
        <fullName evidence="1">Uncharacterized protein</fullName>
    </submittedName>
</protein>
<reference evidence="1" key="1">
    <citation type="journal article" date="2023" name="Science">
        <title>Genome structures resolve the early diversification of teleost fishes.</title>
        <authorList>
            <person name="Parey E."/>
            <person name="Louis A."/>
            <person name="Montfort J."/>
            <person name="Bouchez O."/>
            <person name="Roques C."/>
            <person name="Iampietro C."/>
            <person name="Lluch J."/>
            <person name="Castinel A."/>
            <person name="Donnadieu C."/>
            <person name="Desvignes T."/>
            <person name="Floi Bucao C."/>
            <person name="Jouanno E."/>
            <person name="Wen M."/>
            <person name="Mejri S."/>
            <person name="Dirks R."/>
            <person name="Jansen H."/>
            <person name="Henkel C."/>
            <person name="Chen W.J."/>
            <person name="Zahm M."/>
            <person name="Cabau C."/>
            <person name="Klopp C."/>
            <person name="Thompson A.W."/>
            <person name="Robinson-Rechavi M."/>
            <person name="Braasch I."/>
            <person name="Lecointre G."/>
            <person name="Bobe J."/>
            <person name="Postlethwait J.H."/>
            <person name="Berthelot C."/>
            <person name="Roest Crollius H."/>
            <person name="Guiguen Y."/>
        </authorList>
    </citation>
    <scope>NUCLEOTIDE SEQUENCE</scope>
    <source>
        <strain evidence="1">NC1722</strain>
    </source>
</reference>
<gene>
    <name evidence="1" type="ORF">AAFF_G00046800</name>
</gene>
<dbReference type="AlphaFoldDB" id="A0AAD7WFW0"/>
<proteinExistence type="predicted"/>
<evidence type="ECO:0000313" key="2">
    <source>
        <dbReference type="Proteomes" id="UP001221898"/>
    </source>
</evidence>
<evidence type="ECO:0000313" key="1">
    <source>
        <dbReference type="EMBL" id="KAJ8394469.1"/>
    </source>
</evidence>
<organism evidence="1 2">
    <name type="scientific">Aldrovandia affinis</name>
    <dbReference type="NCBI Taxonomy" id="143900"/>
    <lineage>
        <taxon>Eukaryota</taxon>
        <taxon>Metazoa</taxon>
        <taxon>Chordata</taxon>
        <taxon>Craniata</taxon>
        <taxon>Vertebrata</taxon>
        <taxon>Euteleostomi</taxon>
        <taxon>Actinopterygii</taxon>
        <taxon>Neopterygii</taxon>
        <taxon>Teleostei</taxon>
        <taxon>Notacanthiformes</taxon>
        <taxon>Halosauridae</taxon>
        <taxon>Aldrovandia</taxon>
    </lineage>
</organism>
<dbReference type="Proteomes" id="UP001221898">
    <property type="component" value="Unassembled WGS sequence"/>
</dbReference>
<sequence length="94" mass="10970">MYLVEISVEYGDLEDVRGLRRQNAGTPQLHLRGTWERALCGARRSCKTYLRVALNSRVGPWCRRLSRVESERRMPQRPACSTTRFYTCSVYLSK</sequence>
<keyword evidence="2" id="KW-1185">Reference proteome</keyword>